<comment type="caution">
    <text evidence="1">The sequence shown here is derived from an EMBL/GenBank/DDBJ whole genome shotgun (WGS) entry which is preliminary data.</text>
</comment>
<gene>
    <name evidence="1" type="ORF">NBRC3257_2849</name>
</gene>
<dbReference type="EMBL" id="BASM01000037">
    <property type="protein sequence ID" value="GAD27850.1"/>
    <property type="molecule type" value="Genomic_DNA"/>
</dbReference>
<dbReference type="Proteomes" id="UP000018209">
    <property type="component" value="Unassembled WGS sequence"/>
</dbReference>
<organism evidence="1 2">
    <name type="scientific">Gluconobacter thailandicus NBRC 3257</name>
    <dbReference type="NCBI Taxonomy" id="1381097"/>
    <lineage>
        <taxon>Bacteria</taxon>
        <taxon>Pseudomonadati</taxon>
        <taxon>Pseudomonadota</taxon>
        <taxon>Alphaproteobacteria</taxon>
        <taxon>Acetobacterales</taxon>
        <taxon>Acetobacteraceae</taxon>
        <taxon>Gluconobacter</taxon>
    </lineage>
</organism>
<name>A0ABQ0J066_GLUTH</name>
<evidence type="ECO:0000313" key="2">
    <source>
        <dbReference type="Proteomes" id="UP000018209"/>
    </source>
</evidence>
<evidence type="ECO:0000313" key="1">
    <source>
        <dbReference type="EMBL" id="GAD27850.1"/>
    </source>
</evidence>
<dbReference type="RefSeq" id="WP_007281842.1">
    <property type="nucleotide sequence ID" value="NZ_BASM01000037.1"/>
</dbReference>
<protein>
    <submittedName>
        <fullName evidence="1">Uncharacterized protein</fullName>
    </submittedName>
</protein>
<reference evidence="1 2" key="1">
    <citation type="submission" date="2013-08" db="EMBL/GenBank/DDBJ databases">
        <title>Gluconobacter thailandicus NBRC 3257 whole genome sequence.</title>
        <authorList>
            <person name="Matsutani M."/>
            <person name="Yakushi T."/>
            <person name="Matsushita K."/>
        </authorList>
    </citation>
    <scope>NUCLEOTIDE SEQUENCE [LARGE SCALE GENOMIC DNA]</scope>
    <source>
        <strain evidence="1 2">NBRC 3257</strain>
    </source>
</reference>
<keyword evidence="2" id="KW-1185">Reference proteome</keyword>
<accession>A0ABQ0J066</accession>
<proteinExistence type="predicted"/>
<sequence length="51" mass="5569">MGAQANVGERTWVTYYNGTDDTLGTRLDVLFGIGVLRPEWLCIVPDIVDAG</sequence>